<evidence type="ECO:0000313" key="1">
    <source>
        <dbReference type="EMBL" id="KAG6717838.1"/>
    </source>
</evidence>
<sequence length="78" mass="8771">MKSETYPSPSRPILISVYLSLSLSLSLSIRRNPSLPLSLPIEDKNQDGLPFLPQCRSKKRKRFAEGPKLLDAGGYREI</sequence>
<protein>
    <submittedName>
        <fullName evidence="1">Uncharacterized protein</fullName>
    </submittedName>
</protein>
<proteinExistence type="predicted"/>
<organism evidence="1 2">
    <name type="scientific">Carya illinoinensis</name>
    <name type="common">Pecan</name>
    <dbReference type="NCBI Taxonomy" id="32201"/>
    <lineage>
        <taxon>Eukaryota</taxon>
        <taxon>Viridiplantae</taxon>
        <taxon>Streptophyta</taxon>
        <taxon>Embryophyta</taxon>
        <taxon>Tracheophyta</taxon>
        <taxon>Spermatophyta</taxon>
        <taxon>Magnoliopsida</taxon>
        <taxon>eudicotyledons</taxon>
        <taxon>Gunneridae</taxon>
        <taxon>Pentapetalae</taxon>
        <taxon>rosids</taxon>
        <taxon>fabids</taxon>
        <taxon>Fagales</taxon>
        <taxon>Juglandaceae</taxon>
        <taxon>Carya</taxon>
    </lineage>
</organism>
<dbReference type="EMBL" id="CM031828">
    <property type="protein sequence ID" value="KAG6717838.1"/>
    <property type="molecule type" value="Genomic_DNA"/>
</dbReference>
<dbReference type="Proteomes" id="UP000811246">
    <property type="component" value="Chromosome 4"/>
</dbReference>
<reference evidence="1" key="1">
    <citation type="submission" date="2021-01" db="EMBL/GenBank/DDBJ databases">
        <authorList>
            <person name="Lovell J.T."/>
            <person name="Bentley N."/>
            <person name="Bhattarai G."/>
            <person name="Jenkins J.W."/>
            <person name="Sreedasyam A."/>
            <person name="Alarcon Y."/>
            <person name="Bock C."/>
            <person name="Boston L."/>
            <person name="Carlson J."/>
            <person name="Cervantes K."/>
            <person name="Clermont K."/>
            <person name="Krom N."/>
            <person name="Kubenka K."/>
            <person name="Mamidi S."/>
            <person name="Mattison C."/>
            <person name="Monteros M."/>
            <person name="Pisani C."/>
            <person name="Plott C."/>
            <person name="Rajasekar S."/>
            <person name="Rhein H.S."/>
            <person name="Rohla C."/>
            <person name="Song M."/>
            <person name="Hilaire R.S."/>
            <person name="Shu S."/>
            <person name="Wells L."/>
            <person name="Wang X."/>
            <person name="Webber J."/>
            <person name="Heerema R.J."/>
            <person name="Klein P."/>
            <person name="Conner P."/>
            <person name="Grauke L."/>
            <person name="Grimwood J."/>
            <person name="Schmutz J."/>
            <person name="Randall J.J."/>
        </authorList>
    </citation>
    <scope>NUCLEOTIDE SEQUENCE</scope>
    <source>
        <tissue evidence="1">Leaf</tissue>
    </source>
</reference>
<gene>
    <name evidence="1" type="ORF">I3842_04G119700</name>
</gene>
<dbReference type="AlphaFoldDB" id="A0A922F849"/>
<accession>A0A922F849</accession>
<comment type="caution">
    <text evidence="1">The sequence shown here is derived from an EMBL/GenBank/DDBJ whole genome shotgun (WGS) entry which is preliminary data.</text>
</comment>
<evidence type="ECO:0000313" key="2">
    <source>
        <dbReference type="Proteomes" id="UP000811246"/>
    </source>
</evidence>
<name>A0A922F849_CARIL</name>